<dbReference type="SUPFAM" id="SSF53850">
    <property type="entry name" value="Periplasmic binding protein-like II"/>
    <property type="match status" value="1"/>
</dbReference>
<keyword evidence="4" id="KW-0804">Transcription</keyword>
<evidence type="ECO:0000313" key="6">
    <source>
        <dbReference type="EMBL" id="PSL53646.1"/>
    </source>
</evidence>
<dbReference type="InterPro" id="IPR005119">
    <property type="entry name" value="LysR_subst-bd"/>
</dbReference>
<evidence type="ECO:0000256" key="4">
    <source>
        <dbReference type="ARBA" id="ARBA00023163"/>
    </source>
</evidence>
<dbReference type="PROSITE" id="PS50931">
    <property type="entry name" value="HTH_LYSR"/>
    <property type="match status" value="1"/>
</dbReference>
<dbReference type="SUPFAM" id="SSF46785">
    <property type="entry name" value="Winged helix' DNA-binding domain"/>
    <property type="match status" value="1"/>
</dbReference>
<dbReference type="Gene3D" id="1.10.10.10">
    <property type="entry name" value="Winged helix-like DNA-binding domain superfamily/Winged helix DNA-binding domain"/>
    <property type="match status" value="1"/>
</dbReference>
<dbReference type="PANTHER" id="PTHR30346:SF0">
    <property type="entry name" value="HCA OPERON TRANSCRIPTIONAL ACTIVATOR HCAR"/>
    <property type="match status" value="1"/>
</dbReference>
<proteinExistence type="inferred from homology"/>
<name>A0A2P8I5B8_SACCR</name>
<dbReference type="GO" id="GO:0003700">
    <property type="term" value="F:DNA-binding transcription factor activity"/>
    <property type="evidence" value="ECO:0007669"/>
    <property type="project" value="InterPro"/>
</dbReference>
<dbReference type="GO" id="GO:0032993">
    <property type="term" value="C:protein-DNA complex"/>
    <property type="evidence" value="ECO:0007669"/>
    <property type="project" value="TreeGrafter"/>
</dbReference>
<feature type="domain" description="HTH lysR-type" evidence="5">
    <location>
        <begin position="35"/>
        <end position="92"/>
    </location>
</feature>
<dbReference type="InterPro" id="IPR000847">
    <property type="entry name" value="LysR_HTH_N"/>
</dbReference>
<evidence type="ECO:0000313" key="7">
    <source>
        <dbReference type="Proteomes" id="UP000241118"/>
    </source>
</evidence>
<sequence>MRRTVGAIRAGITGTVPQWRHRPGTYASGMSPLDVDTRVLRYFVAVAERLSFTAAARDLYVSQPALSRQIRQLEADLGVELFVRTGREIRLTAAGGELLRSARTALDDWRDAVRVVRSVAAAEANVLRVGFVVSGGGSVARRARAAFAEQRPDVAVEPKRCDWGAEPDALRQGVVDVAFVWLPADTAGLRARVVATEARYVALARDHPLTARESVGIADLRDEPLMWTRKAPKEWVDWWAVNPRPDGREPVWGPENDNVDEMLEHVATGAAVCFGPESMAAYYAHPDLAWRPVTDIEPLRIAIAWVPETVNPVAHAFVAATLRLSSAT</sequence>
<evidence type="ECO:0000256" key="1">
    <source>
        <dbReference type="ARBA" id="ARBA00009437"/>
    </source>
</evidence>
<gene>
    <name evidence="6" type="ORF">B0I31_10893</name>
</gene>
<keyword evidence="7" id="KW-1185">Reference proteome</keyword>
<protein>
    <submittedName>
        <fullName evidence="6">LysR family transcriptional regulator</fullName>
    </submittedName>
</protein>
<dbReference type="Pfam" id="PF03466">
    <property type="entry name" value="LysR_substrate"/>
    <property type="match status" value="1"/>
</dbReference>
<dbReference type="Gene3D" id="3.40.190.10">
    <property type="entry name" value="Periplasmic binding protein-like II"/>
    <property type="match status" value="2"/>
</dbReference>
<dbReference type="Proteomes" id="UP000241118">
    <property type="component" value="Unassembled WGS sequence"/>
</dbReference>
<keyword evidence="2" id="KW-0805">Transcription regulation</keyword>
<dbReference type="FunFam" id="1.10.10.10:FF:000001">
    <property type="entry name" value="LysR family transcriptional regulator"/>
    <property type="match status" value="1"/>
</dbReference>
<evidence type="ECO:0000259" key="5">
    <source>
        <dbReference type="PROSITE" id="PS50931"/>
    </source>
</evidence>
<dbReference type="Pfam" id="PF00126">
    <property type="entry name" value="HTH_1"/>
    <property type="match status" value="1"/>
</dbReference>
<comment type="similarity">
    <text evidence="1">Belongs to the LysR transcriptional regulatory family.</text>
</comment>
<dbReference type="GO" id="GO:0003677">
    <property type="term" value="F:DNA binding"/>
    <property type="evidence" value="ECO:0007669"/>
    <property type="project" value="UniProtKB-KW"/>
</dbReference>
<dbReference type="AlphaFoldDB" id="A0A2P8I5B8"/>
<comment type="caution">
    <text evidence="6">The sequence shown here is derived from an EMBL/GenBank/DDBJ whole genome shotgun (WGS) entry which is preliminary data.</text>
</comment>
<dbReference type="PANTHER" id="PTHR30346">
    <property type="entry name" value="TRANSCRIPTIONAL DUAL REGULATOR HCAR-RELATED"/>
    <property type="match status" value="1"/>
</dbReference>
<organism evidence="6 7">
    <name type="scientific">Saccharothrix carnea</name>
    <dbReference type="NCBI Taxonomy" id="1280637"/>
    <lineage>
        <taxon>Bacteria</taxon>
        <taxon>Bacillati</taxon>
        <taxon>Actinomycetota</taxon>
        <taxon>Actinomycetes</taxon>
        <taxon>Pseudonocardiales</taxon>
        <taxon>Pseudonocardiaceae</taxon>
        <taxon>Saccharothrix</taxon>
    </lineage>
</organism>
<dbReference type="CDD" id="cd08414">
    <property type="entry name" value="PBP2_LTTR_aromatics_like"/>
    <property type="match status" value="1"/>
</dbReference>
<accession>A0A2P8I5B8</accession>
<evidence type="ECO:0000256" key="3">
    <source>
        <dbReference type="ARBA" id="ARBA00023125"/>
    </source>
</evidence>
<dbReference type="InterPro" id="IPR036388">
    <property type="entry name" value="WH-like_DNA-bd_sf"/>
</dbReference>
<dbReference type="PRINTS" id="PR00039">
    <property type="entry name" value="HTHLYSR"/>
</dbReference>
<evidence type="ECO:0000256" key="2">
    <source>
        <dbReference type="ARBA" id="ARBA00023015"/>
    </source>
</evidence>
<dbReference type="InterPro" id="IPR036390">
    <property type="entry name" value="WH_DNA-bd_sf"/>
</dbReference>
<reference evidence="6 7" key="1">
    <citation type="submission" date="2018-03" db="EMBL/GenBank/DDBJ databases">
        <title>Genomic Encyclopedia of Type Strains, Phase III (KMG-III): the genomes of soil and plant-associated and newly described type strains.</title>
        <authorList>
            <person name="Whitman W."/>
        </authorList>
    </citation>
    <scope>NUCLEOTIDE SEQUENCE [LARGE SCALE GENOMIC DNA]</scope>
    <source>
        <strain evidence="6 7">CGMCC 4.7097</strain>
    </source>
</reference>
<dbReference type="EMBL" id="PYAX01000008">
    <property type="protein sequence ID" value="PSL53646.1"/>
    <property type="molecule type" value="Genomic_DNA"/>
</dbReference>
<keyword evidence="3" id="KW-0238">DNA-binding</keyword>